<reference evidence="1 2" key="1">
    <citation type="submission" date="2009-01" db="EMBL/GenBank/DDBJ databases">
        <authorList>
            <person name="Fulton L."/>
            <person name="Clifton S."/>
            <person name="Fulton B."/>
            <person name="Xu J."/>
            <person name="Minx P."/>
            <person name="Pepin K.H."/>
            <person name="Johnson M."/>
            <person name="Bhonagiri V."/>
            <person name="Nash W.E."/>
            <person name="Mardis E.R."/>
            <person name="Wilson R.K."/>
        </authorList>
    </citation>
    <scope>NUCLEOTIDE SEQUENCE [LARGE SCALE GENOMIC DNA]</scope>
    <source>
        <strain evidence="2">DSM 10507 / JCM 14656 / S5a33</strain>
    </source>
</reference>
<dbReference type="HOGENOM" id="CLU_2462904_0_0_9"/>
<organism evidence="1 2">
    <name type="scientific">Blautia hydrogenotrophica (strain DSM 10507 / JCM 14656 / S5a33)</name>
    <name type="common">Ruminococcus hydrogenotrophicus</name>
    <dbReference type="NCBI Taxonomy" id="476272"/>
    <lineage>
        <taxon>Bacteria</taxon>
        <taxon>Bacillati</taxon>
        <taxon>Bacillota</taxon>
        <taxon>Clostridia</taxon>
        <taxon>Lachnospirales</taxon>
        <taxon>Lachnospiraceae</taxon>
        <taxon>Blautia</taxon>
    </lineage>
</organism>
<protein>
    <submittedName>
        <fullName evidence="1">Uncharacterized protein</fullName>
    </submittedName>
</protein>
<proteinExistence type="predicted"/>
<gene>
    <name evidence="1" type="ORF">RUMHYD_03551</name>
</gene>
<comment type="caution">
    <text evidence="1">The sequence shown here is derived from an EMBL/GenBank/DDBJ whole genome shotgun (WGS) entry which is preliminary data.</text>
</comment>
<accession>C0CRN7</accession>
<dbReference type="AlphaFoldDB" id="C0CRN7"/>
<sequence>MQFDSFADVAISAERILHIDMETSVINCRWTIEFAIKWMYSVDDAPLVGLTATPKDEIDKNTYNIFELEMACRPMGMNWHRRSKTAIW</sequence>
<dbReference type="PATRIC" id="fig|476272.21.peg.229"/>
<dbReference type="EMBL" id="ACBZ01000188">
    <property type="protein sequence ID" value="EEG47559.1"/>
    <property type="molecule type" value="Genomic_DNA"/>
</dbReference>
<dbReference type="Proteomes" id="UP000003100">
    <property type="component" value="Unassembled WGS sequence"/>
</dbReference>
<name>C0CRN7_BLAHS</name>
<evidence type="ECO:0000313" key="2">
    <source>
        <dbReference type="Proteomes" id="UP000003100"/>
    </source>
</evidence>
<reference evidence="1 2" key="2">
    <citation type="submission" date="2009-02" db="EMBL/GenBank/DDBJ databases">
        <title>Draft genome sequence of Blautia hydrogenotrophica DSM 10507 (Ruminococcus hydrogenotrophicus DSM 10507).</title>
        <authorList>
            <person name="Sudarsanam P."/>
            <person name="Ley R."/>
            <person name="Guruge J."/>
            <person name="Turnbaugh P.J."/>
            <person name="Mahowald M."/>
            <person name="Liep D."/>
            <person name="Gordon J."/>
        </authorList>
    </citation>
    <scope>NUCLEOTIDE SEQUENCE [LARGE SCALE GENOMIC DNA]</scope>
    <source>
        <strain evidence="2">DSM 10507 / JCM 14656 / S5a33</strain>
    </source>
</reference>
<keyword evidence="2" id="KW-1185">Reference proteome</keyword>
<evidence type="ECO:0000313" key="1">
    <source>
        <dbReference type="EMBL" id="EEG47559.1"/>
    </source>
</evidence>